<evidence type="ECO:0000256" key="8">
    <source>
        <dbReference type="SAM" id="Phobius"/>
    </source>
</evidence>
<reference evidence="10 11" key="1">
    <citation type="submission" date="2018-03" db="EMBL/GenBank/DDBJ databases">
        <title>Genomic Encyclopedia of Archaeal and Bacterial Type Strains, Phase II (KMG-II): from individual species to whole genera.</title>
        <authorList>
            <person name="Goeker M."/>
        </authorList>
    </citation>
    <scope>NUCLEOTIDE SEQUENCE [LARGE SCALE GENOMIC DNA]</scope>
    <source>
        <strain evidence="10 11">RHA1</strain>
    </source>
</reference>
<keyword evidence="6 8" id="KW-1133">Transmembrane helix</keyword>
<dbReference type="PROSITE" id="PS50850">
    <property type="entry name" value="MFS"/>
    <property type="match status" value="1"/>
</dbReference>
<dbReference type="SUPFAM" id="SSF103473">
    <property type="entry name" value="MFS general substrate transporter"/>
    <property type="match status" value="1"/>
</dbReference>
<comment type="caution">
    <text evidence="10">The sequence shown here is derived from an EMBL/GenBank/DDBJ whole genome shotgun (WGS) entry which is preliminary data.</text>
</comment>
<feature type="transmembrane region" description="Helical" evidence="8">
    <location>
        <begin position="106"/>
        <end position="130"/>
    </location>
</feature>
<evidence type="ECO:0000256" key="2">
    <source>
        <dbReference type="ARBA" id="ARBA00008537"/>
    </source>
</evidence>
<keyword evidence="11" id="KW-1185">Reference proteome</keyword>
<dbReference type="EMBL" id="PVTZ01000019">
    <property type="protein sequence ID" value="PRZ11897.1"/>
    <property type="molecule type" value="Genomic_DNA"/>
</dbReference>
<dbReference type="InterPro" id="IPR004638">
    <property type="entry name" value="EmrB-like"/>
</dbReference>
<dbReference type="Gene3D" id="1.20.1250.20">
    <property type="entry name" value="MFS general substrate transporter like domains"/>
    <property type="match status" value="1"/>
</dbReference>
<protein>
    <submittedName>
        <fullName evidence="10">DHA2 family multidrug resistance protein</fullName>
    </submittedName>
</protein>
<feature type="domain" description="Major facilitator superfamily (MFS) profile" evidence="9">
    <location>
        <begin position="15"/>
        <end position="509"/>
    </location>
</feature>
<dbReference type="PANTHER" id="PTHR42718">
    <property type="entry name" value="MAJOR FACILITATOR SUPERFAMILY MULTIDRUG TRANSPORTER MFSC"/>
    <property type="match status" value="1"/>
</dbReference>
<dbReference type="NCBIfam" id="TIGR00711">
    <property type="entry name" value="efflux_EmrB"/>
    <property type="match status" value="1"/>
</dbReference>
<evidence type="ECO:0000256" key="1">
    <source>
        <dbReference type="ARBA" id="ARBA00004651"/>
    </source>
</evidence>
<dbReference type="RefSeq" id="WP_106343331.1">
    <property type="nucleotide sequence ID" value="NZ_PVTZ01000019.1"/>
</dbReference>
<dbReference type="Pfam" id="PF07690">
    <property type="entry name" value="MFS_1"/>
    <property type="match status" value="1"/>
</dbReference>
<feature type="transmembrane region" description="Helical" evidence="8">
    <location>
        <begin position="231"/>
        <end position="249"/>
    </location>
</feature>
<dbReference type="PANTHER" id="PTHR42718:SF9">
    <property type="entry name" value="MAJOR FACILITATOR SUPERFAMILY MULTIDRUG TRANSPORTER MFSC"/>
    <property type="match status" value="1"/>
</dbReference>
<organism evidence="10 11">
    <name type="scientific">Laceyella sediminis</name>
    <dbReference type="NCBI Taxonomy" id="573074"/>
    <lineage>
        <taxon>Bacteria</taxon>
        <taxon>Bacillati</taxon>
        <taxon>Bacillota</taxon>
        <taxon>Bacilli</taxon>
        <taxon>Bacillales</taxon>
        <taxon>Thermoactinomycetaceae</taxon>
        <taxon>Laceyella</taxon>
    </lineage>
</organism>
<keyword evidence="3" id="KW-0813">Transport</keyword>
<comment type="similarity">
    <text evidence="2">Belongs to the major facilitator superfamily. EmrB family.</text>
</comment>
<feature type="transmembrane region" description="Helical" evidence="8">
    <location>
        <begin position="53"/>
        <end position="73"/>
    </location>
</feature>
<feature type="transmembrane region" description="Helical" evidence="8">
    <location>
        <begin position="486"/>
        <end position="504"/>
    </location>
</feature>
<dbReference type="PRINTS" id="PR01036">
    <property type="entry name" value="TCRTETB"/>
</dbReference>
<feature type="transmembrane region" description="Helical" evidence="8">
    <location>
        <begin position="12"/>
        <end position="33"/>
    </location>
</feature>
<evidence type="ECO:0000313" key="11">
    <source>
        <dbReference type="Proteomes" id="UP000238836"/>
    </source>
</evidence>
<comment type="subcellular location">
    <subcellularLocation>
        <location evidence="1">Cell membrane</location>
        <topology evidence="1">Multi-pass membrane protein</topology>
    </subcellularLocation>
</comment>
<feature type="transmembrane region" description="Helical" evidence="8">
    <location>
        <begin position="334"/>
        <end position="354"/>
    </location>
</feature>
<dbReference type="InterPro" id="IPR020846">
    <property type="entry name" value="MFS_dom"/>
</dbReference>
<evidence type="ECO:0000256" key="7">
    <source>
        <dbReference type="ARBA" id="ARBA00023136"/>
    </source>
</evidence>
<name>A0ABX5EJM0_9BACL</name>
<evidence type="ECO:0000256" key="3">
    <source>
        <dbReference type="ARBA" id="ARBA00022448"/>
    </source>
</evidence>
<dbReference type="Gene3D" id="1.20.1720.10">
    <property type="entry name" value="Multidrug resistance protein D"/>
    <property type="match status" value="1"/>
</dbReference>
<dbReference type="CDD" id="cd17503">
    <property type="entry name" value="MFS_LmrB_MDR_like"/>
    <property type="match status" value="1"/>
</dbReference>
<dbReference type="Proteomes" id="UP000238836">
    <property type="component" value="Unassembled WGS sequence"/>
</dbReference>
<accession>A0ABX5EJM0</accession>
<feature type="transmembrane region" description="Helical" evidence="8">
    <location>
        <begin position="142"/>
        <end position="162"/>
    </location>
</feature>
<keyword evidence="7 8" id="KW-0472">Membrane</keyword>
<feature type="transmembrane region" description="Helical" evidence="8">
    <location>
        <begin position="405"/>
        <end position="424"/>
    </location>
</feature>
<sequence>MEEKNKSGIAQHIPLLSVLMLGMFLAVLNQTLLNVAIPHLINEFHVEATTAQWLLTGYMLVNGILVPLSAYLIERFGVRVLFLAAMVFFTGGALLCGIAPNFSTMLLGRLIQAVGGGILMPLVMVIILSVFPPEARGKGMGIFGLGMMFAPAVGPTLSGWVIEHYSWRILFNGMVPLGTLVIVLAAFMLRDPRKREKPRFDLWGTLTSSLGFGLLLYGLSEAGTKDWDHPLVVGSLAVGAFSIFLFVVFQLKSSTPMLDFRVFTYDMFTLSTVISVIVTIAMFAGMFLLPIYLQNLRGFTPLESGLLMLPGAIIMGVMSPISGSMFDKIGPRPLAVVGLLITTVTTYEFTHLTLQTSYTFILILNMVRSFGMSLLMMTIMTAGLNQLPQQLNSHGTAMSNTFRQIAGSMGISVMTTIFSMRTHFHLGKLGEQMNRMDPAFSQAFYDKASEVASATGLPIAKAQETVASLLVGKANQMAAVMGINDAFWWAAGFALIGMILSFFMRDVRKDQHKAT</sequence>
<evidence type="ECO:0000256" key="4">
    <source>
        <dbReference type="ARBA" id="ARBA00022475"/>
    </source>
</evidence>
<evidence type="ECO:0000256" key="5">
    <source>
        <dbReference type="ARBA" id="ARBA00022692"/>
    </source>
</evidence>
<proteinExistence type="inferred from homology"/>
<feature type="transmembrane region" description="Helical" evidence="8">
    <location>
        <begin position="305"/>
        <end position="322"/>
    </location>
</feature>
<feature type="transmembrane region" description="Helical" evidence="8">
    <location>
        <begin position="270"/>
        <end position="293"/>
    </location>
</feature>
<keyword evidence="5 8" id="KW-0812">Transmembrane</keyword>
<evidence type="ECO:0000313" key="10">
    <source>
        <dbReference type="EMBL" id="PRZ11897.1"/>
    </source>
</evidence>
<feature type="transmembrane region" description="Helical" evidence="8">
    <location>
        <begin position="80"/>
        <end position="100"/>
    </location>
</feature>
<dbReference type="InterPro" id="IPR011701">
    <property type="entry name" value="MFS"/>
</dbReference>
<feature type="transmembrane region" description="Helical" evidence="8">
    <location>
        <begin position="168"/>
        <end position="188"/>
    </location>
</feature>
<evidence type="ECO:0000256" key="6">
    <source>
        <dbReference type="ARBA" id="ARBA00022989"/>
    </source>
</evidence>
<feature type="transmembrane region" description="Helical" evidence="8">
    <location>
        <begin position="200"/>
        <end position="219"/>
    </location>
</feature>
<dbReference type="InterPro" id="IPR036259">
    <property type="entry name" value="MFS_trans_sf"/>
</dbReference>
<evidence type="ECO:0000259" key="9">
    <source>
        <dbReference type="PROSITE" id="PS50850"/>
    </source>
</evidence>
<keyword evidence="4" id="KW-1003">Cell membrane</keyword>
<feature type="transmembrane region" description="Helical" evidence="8">
    <location>
        <begin position="360"/>
        <end position="384"/>
    </location>
</feature>
<gene>
    <name evidence="10" type="ORF">CLV36_11917</name>
</gene>